<reference evidence="1" key="3">
    <citation type="journal article" date="2019" name="BMC Res. Notes">
        <title>Complete genome sequence of the Sulfodiicoccus acidiphilus strain HS-1T, the first crenarchaeon that lacks polB3, isolated from an acidic hot spring in Ohwaku-dani, Hakone, Japan.</title>
        <authorList>
            <person name="Sakai H.D."/>
            <person name="Kurosawa N."/>
        </authorList>
    </citation>
    <scope>NUCLEOTIDE SEQUENCE</scope>
    <source>
        <strain evidence="1">HS-1</strain>
    </source>
</reference>
<keyword evidence="3" id="KW-1185">Reference proteome</keyword>
<dbReference type="AlphaFoldDB" id="A0A348B4W6"/>
<gene>
    <name evidence="2" type="ORF">GCM10007116_21790</name>
    <name evidence="1" type="ORF">HS1genome_1607</name>
</gene>
<dbReference type="EMBL" id="BMQS01000031">
    <property type="protein sequence ID" value="GGU04848.1"/>
    <property type="molecule type" value="Genomic_DNA"/>
</dbReference>
<dbReference type="EMBL" id="AP018553">
    <property type="protein sequence ID" value="BBD73218.1"/>
    <property type="molecule type" value="Genomic_DNA"/>
</dbReference>
<evidence type="ECO:0000313" key="1">
    <source>
        <dbReference type="EMBL" id="BBD73218.1"/>
    </source>
</evidence>
<reference evidence="2" key="4">
    <citation type="submission" date="2020-09" db="EMBL/GenBank/DDBJ databases">
        <authorList>
            <person name="Sun Q."/>
            <person name="Ohkuma M."/>
        </authorList>
    </citation>
    <scope>NUCLEOTIDE SEQUENCE</scope>
    <source>
        <strain evidence="2">JCM 31740</strain>
    </source>
</reference>
<proteinExistence type="predicted"/>
<name>A0A348B4W6_9CREN</name>
<protein>
    <submittedName>
        <fullName evidence="1">Uncharacterized protein</fullName>
    </submittedName>
</protein>
<sequence>MGHLPERPRGLCRDKGGAGVAQGVPEAAMTAFSLFNSLETTTRPKRLMVNFKWLDESPDLD</sequence>
<dbReference type="Proteomes" id="UP000616143">
    <property type="component" value="Unassembled WGS sequence"/>
</dbReference>
<reference evidence="2" key="1">
    <citation type="journal article" date="2014" name="Int. J. Syst. Evol. Microbiol.">
        <title>Complete genome sequence of Corynebacterium casei LMG S-19264T (=DSM 44701T), isolated from a smear-ripened cheese.</title>
        <authorList>
            <consortium name="US DOE Joint Genome Institute (JGI-PGF)"/>
            <person name="Walter F."/>
            <person name="Albersmeier A."/>
            <person name="Kalinowski J."/>
            <person name="Ruckert C."/>
        </authorList>
    </citation>
    <scope>NUCLEOTIDE SEQUENCE</scope>
    <source>
        <strain evidence="2">JCM 31740</strain>
    </source>
</reference>
<organism evidence="1 3">
    <name type="scientific">Sulfodiicoccus acidiphilus</name>
    <dbReference type="NCBI Taxonomy" id="1670455"/>
    <lineage>
        <taxon>Archaea</taxon>
        <taxon>Thermoproteota</taxon>
        <taxon>Thermoprotei</taxon>
        <taxon>Sulfolobales</taxon>
        <taxon>Sulfolobaceae</taxon>
        <taxon>Sulfodiicoccus</taxon>
    </lineage>
</organism>
<dbReference type="KEGG" id="sacd:HS1genome_1607"/>
<evidence type="ECO:0000313" key="3">
    <source>
        <dbReference type="Proteomes" id="UP000276741"/>
    </source>
</evidence>
<evidence type="ECO:0000313" key="2">
    <source>
        <dbReference type="EMBL" id="GGU04848.1"/>
    </source>
</evidence>
<reference evidence="3" key="2">
    <citation type="submission" date="2018-04" db="EMBL/GenBank/DDBJ databases">
        <title>Complete genome sequence of Sulfodiicoccus acidiphilus strain HS-1.</title>
        <authorList>
            <person name="Sakai H.D."/>
            <person name="Kurosawa N."/>
        </authorList>
    </citation>
    <scope>NUCLEOTIDE SEQUENCE [LARGE SCALE GENOMIC DNA]</scope>
    <source>
        <strain evidence="3">HS-1</strain>
    </source>
</reference>
<accession>A0A348B4W6</accession>
<dbReference type="Proteomes" id="UP000276741">
    <property type="component" value="Chromosome"/>
</dbReference>